<comment type="caution">
    <text evidence="1">The sequence shown here is derived from an EMBL/GenBank/DDBJ whole genome shotgun (WGS) entry which is preliminary data.</text>
</comment>
<dbReference type="Proteomes" id="UP000630864">
    <property type="component" value="Unassembled WGS sequence"/>
</dbReference>
<evidence type="ECO:0000313" key="1">
    <source>
        <dbReference type="EMBL" id="GFZ63169.1"/>
    </source>
</evidence>
<name>A0A9P3EFN2_PSEA0</name>
<sequence length="153" mass="16983">MKSFVGFYNVLEYYFEEAPRLLQQAAPTERLQIESVLALLVTDTDIQIFLQSLPPASRKVMDCDLLTSSSVSIAAFNASAGETRKELARWLYEIRCAVIHSKKTRKGAPTATFEPYTPAAQILSHVVPTIRWLAVKCIEKDAALNPITPPGSK</sequence>
<organism evidence="1 2">
    <name type="scientific">Pseudomonas amygdali pv. eriobotryae</name>
    <dbReference type="NCBI Taxonomy" id="129137"/>
    <lineage>
        <taxon>Bacteria</taxon>
        <taxon>Pseudomonadati</taxon>
        <taxon>Pseudomonadota</taxon>
        <taxon>Gammaproteobacteria</taxon>
        <taxon>Pseudomonadales</taxon>
        <taxon>Pseudomonadaceae</taxon>
        <taxon>Pseudomonas</taxon>
        <taxon>Pseudomonas amygdali</taxon>
    </lineage>
</organism>
<dbReference type="EMBL" id="BMZW01000070">
    <property type="protein sequence ID" value="GFZ63169.1"/>
    <property type="molecule type" value="Genomic_DNA"/>
</dbReference>
<accession>A0A9P3EFN2</accession>
<proteinExistence type="predicted"/>
<evidence type="ECO:0000313" key="2">
    <source>
        <dbReference type="Proteomes" id="UP000630864"/>
    </source>
</evidence>
<protein>
    <submittedName>
        <fullName evidence="1">Uncharacterized protein</fullName>
    </submittedName>
</protein>
<dbReference type="AlphaFoldDB" id="A0A9P3EFN2"/>
<reference evidence="1" key="1">
    <citation type="submission" date="2020-09" db="EMBL/GenBank/DDBJ databases">
        <title>Pseudomonas syringae pv. eriobotryae genome sequence causing loquat canker disease.</title>
        <authorList>
            <person name="Fukuda S."/>
            <person name="Tashiro H."/>
            <person name="Nagano Y."/>
        </authorList>
    </citation>
    <scope>NUCLEOTIDE SEQUENCE</scope>
    <source>
        <strain evidence="1">AM001</strain>
    </source>
</reference>
<gene>
    <name evidence="1" type="ORF">PSE10A_56800</name>
</gene>